<feature type="region of interest" description="Disordered" evidence="3">
    <location>
        <begin position="695"/>
        <end position="732"/>
    </location>
</feature>
<feature type="compositionally biased region" description="Low complexity" evidence="3">
    <location>
        <begin position="456"/>
        <end position="472"/>
    </location>
</feature>
<feature type="domain" description="HTH La-type RNA-binding" evidence="4">
    <location>
        <begin position="290"/>
        <end position="381"/>
    </location>
</feature>
<dbReference type="EMBL" id="LSSN01002387">
    <property type="protein sequence ID" value="OMJ16271.1"/>
    <property type="molecule type" value="Genomic_DNA"/>
</dbReference>
<keyword evidence="1 2" id="KW-0694">RNA-binding</keyword>
<keyword evidence="6" id="KW-1185">Reference proteome</keyword>
<feature type="compositionally biased region" description="Low complexity" evidence="3">
    <location>
        <begin position="485"/>
        <end position="496"/>
    </location>
</feature>
<gene>
    <name evidence="5" type="ORF">AYI70_g6718</name>
</gene>
<dbReference type="GO" id="GO:0010494">
    <property type="term" value="C:cytoplasmic stress granule"/>
    <property type="evidence" value="ECO:0007669"/>
    <property type="project" value="TreeGrafter"/>
</dbReference>
<dbReference type="PROSITE" id="PS50961">
    <property type="entry name" value="HTH_LA"/>
    <property type="match status" value="1"/>
</dbReference>
<dbReference type="InterPro" id="IPR006607">
    <property type="entry name" value="DM15"/>
</dbReference>
<evidence type="ECO:0000313" key="6">
    <source>
        <dbReference type="Proteomes" id="UP000187283"/>
    </source>
</evidence>
<dbReference type="PANTHER" id="PTHR22792">
    <property type="entry name" value="LUPUS LA PROTEIN-RELATED"/>
    <property type="match status" value="1"/>
</dbReference>
<dbReference type="InterPro" id="IPR045180">
    <property type="entry name" value="La_dom_prot"/>
</dbReference>
<dbReference type="STRING" id="133412.A0A1R1XNS7"/>
<dbReference type="AlphaFoldDB" id="A0A1R1XNS7"/>
<protein>
    <submittedName>
        <fullName evidence="5">La-related protein 1</fullName>
    </submittedName>
</protein>
<dbReference type="InterPro" id="IPR036388">
    <property type="entry name" value="WH-like_DNA-bd_sf"/>
</dbReference>
<dbReference type="InterPro" id="IPR006630">
    <property type="entry name" value="La_HTH"/>
</dbReference>
<dbReference type="SMART" id="SM00715">
    <property type="entry name" value="LA"/>
    <property type="match status" value="1"/>
</dbReference>
<feature type="compositionally biased region" description="Basic and acidic residues" evidence="3">
    <location>
        <begin position="156"/>
        <end position="167"/>
    </location>
</feature>
<feature type="region of interest" description="Disordered" evidence="3">
    <location>
        <begin position="1024"/>
        <end position="1043"/>
    </location>
</feature>
<feature type="compositionally biased region" description="Acidic residues" evidence="3">
    <location>
        <begin position="41"/>
        <end position="51"/>
    </location>
</feature>
<dbReference type="GO" id="GO:0045727">
    <property type="term" value="P:positive regulation of translation"/>
    <property type="evidence" value="ECO:0007669"/>
    <property type="project" value="TreeGrafter"/>
</dbReference>
<evidence type="ECO:0000256" key="1">
    <source>
        <dbReference type="ARBA" id="ARBA00022884"/>
    </source>
</evidence>
<name>A0A1R1XNS7_9FUNG</name>
<feature type="compositionally biased region" description="Polar residues" evidence="3">
    <location>
        <begin position="1032"/>
        <end position="1043"/>
    </location>
</feature>
<feature type="compositionally biased region" description="Low complexity" evidence="3">
    <location>
        <begin position="721"/>
        <end position="732"/>
    </location>
</feature>
<evidence type="ECO:0000256" key="2">
    <source>
        <dbReference type="PROSITE-ProRule" id="PRU00332"/>
    </source>
</evidence>
<evidence type="ECO:0000313" key="5">
    <source>
        <dbReference type="EMBL" id="OMJ16271.1"/>
    </source>
</evidence>
<comment type="caution">
    <text evidence="5">The sequence shown here is derived from an EMBL/GenBank/DDBJ whole genome shotgun (WGS) entry which is preliminary data.</text>
</comment>
<dbReference type="Proteomes" id="UP000187283">
    <property type="component" value="Unassembled WGS sequence"/>
</dbReference>
<accession>A0A1R1XNS7</accession>
<feature type="compositionally biased region" description="Low complexity" evidence="3">
    <location>
        <begin position="104"/>
        <end position="125"/>
    </location>
</feature>
<dbReference type="InterPro" id="IPR036390">
    <property type="entry name" value="WH_DNA-bd_sf"/>
</dbReference>
<proteinExistence type="predicted"/>
<dbReference type="CDD" id="cd07323">
    <property type="entry name" value="LAM"/>
    <property type="match status" value="1"/>
</dbReference>
<dbReference type="SMART" id="SM00684">
    <property type="entry name" value="DM15"/>
    <property type="match status" value="3"/>
</dbReference>
<feature type="region of interest" description="Disordered" evidence="3">
    <location>
        <begin position="451"/>
        <end position="513"/>
    </location>
</feature>
<feature type="compositionally biased region" description="Basic and acidic residues" evidence="3">
    <location>
        <begin position="22"/>
        <end position="33"/>
    </location>
</feature>
<organism evidence="5 6">
    <name type="scientific">Smittium culicis</name>
    <dbReference type="NCBI Taxonomy" id="133412"/>
    <lineage>
        <taxon>Eukaryota</taxon>
        <taxon>Fungi</taxon>
        <taxon>Fungi incertae sedis</taxon>
        <taxon>Zoopagomycota</taxon>
        <taxon>Kickxellomycotina</taxon>
        <taxon>Harpellomycetes</taxon>
        <taxon>Harpellales</taxon>
        <taxon>Legeriomycetaceae</taxon>
        <taxon>Smittium</taxon>
    </lineage>
</organism>
<feature type="region of interest" description="Disordered" evidence="3">
    <location>
        <begin position="554"/>
        <end position="576"/>
    </location>
</feature>
<dbReference type="OrthoDB" id="340227at2759"/>
<dbReference type="GO" id="GO:0000339">
    <property type="term" value="F:RNA cap binding"/>
    <property type="evidence" value="ECO:0007669"/>
    <property type="project" value="InterPro"/>
</dbReference>
<dbReference type="Pfam" id="PF05383">
    <property type="entry name" value="La"/>
    <property type="match status" value="1"/>
</dbReference>
<reference evidence="5 6" key="1">
    <citation type="submission" date="2017-01" db="EMBL/GenBank/DDBJ databases">
        <authorList>
            <person name="Mah S.A."/>
            <person name="Swanson W.J."/>
            <person name="Moy G.W."/>
            <person name="Vacquier V.D."/>
        </authorList>
    </citation>
    <scope>NUCLEOTIDE SEQUENCE [LARGE SCALE GENOMIC DNA]</scope>
    <source>
        <strain evidence="5 6">GSMNP</strain>
    </source>
</reference>
<feature type="compositionally biased region" description="Low complexity" evidence="3">
    <location>
        <begin position="83"/>
        <end position="92"/>
    </location>
</feature>
<dbReference type="GO" id="GO:0048255">
    <property type="term" value="P:mRNA stabilization"/>
    <property type="evidence" value="ECO:0007669"/>
    <property type="project" value="InterPro"/>
</dbReference>
<feature type="compositionally biased region" description="Polar residues" evidence="3">
    <location>
        <begin position="180"/>
        <end position="196"/>
    </location>
</feature>
<dbReference type="GO" id="GO:0005829">
    <property type="term" value="C:cytosol"/>
    <property type="evidence" value="ECO:0007669"/>
    <property type="project" value="TreeGrafter"/>
</dbReference>
<feature type="compositionally biased region" description="Polar residues" evidence="3">
    <location>
        <begin position="247"/>
        <end position="261"/>
    </location>
</feature>
<evidence type="ECO:0000256" key="3">
    <source>
        <dbReference type="SAM" id="MobiDB-lite"/>
    </source>
</evidence>
<feature type="compositionally biased region" description="Low complexity" evidence="3">
    <location>
        <begin position="201"/>
        <end position="246"/>
    </location>
</feature>
<dbReference type="Pfam" id="PF21071">
    <property type="entry name" value="LARP1_HEAT"/>
    <property type="match status" value="1"/>
</dbReference>
<feature type="compositionally biased region" description="Basic and acidic residues" evidence="3">
    <location>
        <begin position="52"/>
        <end position="63"/>
    </location>
</feature>
<dbReference type="Gene3D" id="1.10.10.10">
    <property type="entry name" value="Winged helix-like DNA-binding domain superfamily/Winged helix DNA-binding domain"/>
    <property type="match status" value="1"/>
</dbReference>
<feature type="compositionally biased region" description="Basic residues" evidence="3">
    <location>
        <begin position="700"/>
        <end position="709"/>
    </location>
</feature>
<feature type="region of interest" description="Disordered" evidence="3">
    <location>
        <begin position="22"/>
        <end position="261"/>
    </location>
</feature>
<feature type="compositionally biased region" description="Low complexity" evidence="3">
    <location>
        <begin position="554"/>
        <end position="567"/>
    </location>
</feature>
<evidence type="ECO:0000259" key="4">
    <source>
        <dbReference type="PROSITE" id="PS50961"/>
    </source>
</evidence>
<sequence length="1043" mass="117966">MTTKIDSKSSSMDFERVQDDLSKLSISNRDKQIEITSEVQQVEEEEEEEEDIIKPENENKSSEIDSIVQSSDTVQLPKVNAWSSVKSSSSPKKNIDDSLWPEPSASSVNKDSSSNSTKTTSTEKLSGIKSTTSRKSKEKWTPIVPDLQYAPIKTPKSTDRKDSDRSQRNTRQSKHHTRKPNQPTKTDSANAETEPSATKPASEADSSKSNSSANKYGNRRSLNSRNSKNINSNRNTNSNFNNKGRSFNQDGSSNPRFKNYNRGYNQRFYQNRAIPHYYAHAPMPGPLPTAGNEDSLKTFIRKQIEYYFSIENLLKDMFFRAKMDSNGYVPLEVIASFNRIKSISSDISFIASSVENSDVVSLDESKSSVRKSSDWDKFLPPSLFPQPIQPQSLISASEINQHFLSHPPSNSLDSAQKDQSISATTESSDCLALNSLESAVQSIPIQQSATSVLSVPPNTDSTSTPSNPSNNDAPLIPPPHPSLDSSTIPIKTSTSKPFRKSMGGISESSMSDNKILRGTSSKNYISSPLSKPFDVSNNDEDLFEFDEDISHIPSISHRMNSNNNRHSFGSIPSRNAKRASKNIEDFNYSSGEDFSDYDSTGELDEMDDETVSRILIVTQKRTRDRTHYQYDRRSAHEDFSEIINDALVHYERDLRLKSKLDNSRLNKIGTVDQDKFSEIQKIVREKDDSIAFIPSTKSQKNNKQRRSAKAKFIPVKEHESSSSTANNVSSSFTGSSIKSISSSFGRSPFIGPTVVRPSKKYRDLRQHHAQAPVGWVLGTESHNYDGLSQSINSVTSPTSFTENTNFASSIGSTGSFMGSYLDKHINSCEHPSHELLKENNFVQHKYHKFHDRALRERKRLGIGHSHEMNTLFRFWSHFLRDSFNKKMYNEFRQLAIEDNLDNYRYGIECLFRFYSYGLEKKFRQEIFNDFQDQTLLDYNSGQLYALEKFWAYLYYRKDKNVRPLTINSELEIALSKFKSVDDFKKANQERIASGAIQPNPRPQNRHRSNSSQKIHFKDIKKILSSDPIPENSGKSNLSAALNS</sequence>
<dbReference type="PANTHER" id="PTHR22792:SF132">
    <property type="entry name" value="LA-RELATED PROTEIN 1"/>
    <property type="match status" value="1"/>
</dbReference>
<feature type="region of interest" description="Disordered" evidence="3">
    <location>
        <begin position="992"/>
        <end position="1015"/>
    </location>
</feature>
<dbReference type="SUPFAM" id="SSF46785">
    <property type="entry name" value="Winged helix' DNA-binding domain"/>
    <property type="match status" value="1"/>
</dbReference>